<keyword evidence="2" id="KW-1185">Reference proteome</keyword>
<name>A0A2Z7ANK0_9LAMI</name>
<sequence length="101" mass="11568">MSYVFPSSSSEGSTRRFDLHIVYRPDPTTSSWETPRLHQPLVVTHLFYDYVRKATDTEFNVVVLGRDLIFAHVWIDFVFALLLSTADCDDITADVIIADSR</sequence>
<proteinExistence type="predicted"/>
<dbReference type="AlphaFoldDB" id="A0A2Z7ANK0"/>
<evidence type="ECO:0000313" key="1">
    <source>
        <dbReference type="EMBL" id="KZV20847.1"/>
    </source>
</evidence>
<dbReference type="Proteomes" id="UP000250235">
    <property type="component" value="Unassembled WGS sequence"/>
</dbReference>
<accession>A0A2Z7ANK0</accession>
<gene>
    <name evidence="1" type="ORF">F511_40653</name>
</gene>
<organism evidence="1 2">
    <name type="scientific">Dorcoceras hygrometricum</name>
    <dbReference type="NCBI Taxonomy" id="472368"/>
    <lineage>
        <taxon>Eukaryota</taxon>
        <taxon>Viridiplantae</taxon>
        <taxon>Streptophyta</taxon>
        <taxon>Embryophyta</taxon>
        <taxon>Tracheophyta</taxon>
        <taxon>Spermatophyta</taxon>
        <taxon>Magnoliopsida</taxon>
        <taxon>eudicotyledons</taxon>
        <taxon>Gunneridae</taxon>
        <taxon>Pentapetalae</taxon>
        <taxon>asterids</taxon>
        <taxon>lamiids</taxon>
        <taxon>Lamiales</taxon>
        <taxon>Gesneriaceae</taxon>
        <taxon>Didymocarpoideae</taxon>
        <taxon>Trichosporeae</taxon>
        <taxon>Loxocarpinae</taxon>
        <taxon>Dorcoceras</taxon>
    </lineage>
</organism>
<reference evidence="1 2" key="1">
    <citation type="journal article" date="2015" name="Proc. Natl. Acad. Sci. U.S.A.">
        <title>The resurrection genome of Boea hygrometrica: A blueprint for survival of dehydration.</title>
        <authorList>
            <person name="Xiao L."/>
            <person name="Yang G."/>
            <person name="Zhang L."/>
            <person name="Yang X."/>
            <person name="Zhao S."/>
            <person name="Ji Z."/>
            <person name="Zhou Q."/>
            <person name="Hu M."/>
            <person name="Wang Y."/>
            <person name="Chen M."/>
            <person name="Xu Y."/>
            <person name="Jin H."/>
            <person name="Xiao X."/>
            <person name="Hu G."/>
            <person name="Bao F."/>
            <person name="Hu Y."/>
            <person name="Wan P."/>
            <person name="Li L."/>
            <person name="Deng X."/>
            <person name="Kuang T."/>
            <person name="Xiang C."/>
            <person name="Zhu J.K."/>
            <person name="Oliver M.J."/>
            <person name="He Y."/>
        </authorList>
    </citation>
    <scope>NUCLEOTIDE SEQUENCE [LARGE SCALE GENOMIC DNA]</scope>
    <source>
        <strain evidence="2">cv. XS01</strain>
    </source>
</reference>
<protein>
    <submittedName>
        <fullName evidence="1">Uncharacterized protein</fullName>
    </submittedName>
</protein>
<dbReference type="EMBL" id="KV015109">
    <property type="protein sequence ID" value="KZV20847.1"/>
    <property type="molecule type" value="Genomic_DNA"/>
</dbReference>
<evidence type="ECO:0000313" key="2">
    <source>
        <dbReference type="Proteomes" id="UP000250235"/>
    </source>
</evidence>